<dbReference type="EC" id="1.14.13.68" evidence="12"/>
<dbReference type="OMA" id="RHGAYSD"/>
<evidence type="ECO:0000256" key="9">
    <source>
        <dbReference type="RuleBase" id="RU000461"/>
    </source>
</evidence>
<evidence type="ECO:0000256" key="8">
    <source>
        <dbReference type="PIRSR" id="PIRSR602401-1"/>
    </source>
</evidence>
<dbReference type="CDD" id="cd11072">
    <property type="entry name" value="CYP71-like"/>
    <property type="match status" value="1"/>
</dbReference>
<evidence type="ECO:0000256" key="6">
    <source>
        <dbReference type="ARBA" id="ARBA00023004"/>
    </source>
</evidence>
<dbReference type="InterPro" id="IPR001128">
    <property type="entry name" value="Cyt_P450"/>
</dbReference>
<comment type="similarity">
    <text evidence="2 9">Belongs to the cytochrome P450 family.</text>
</comment>
<dbReference type="Gene3D" id="1.10.630.10">
    <property type="entry name" value="Cytochrome P450"/>
    <property type="match status" value="1"/>
</dbReference>
<dbReference type="EMBL" id="EQ973781">
    <property type="protein sequence ID" value="EEF48736.1"/>
    <property type="molecule type" value="Genomic_DNA"/>
</dbReference>
<feature type="transmembrane region" description="Helical" evidence="10">
    <location>
        <begin position="6"/>
        <end position="25"/>
    </location>
</feature>
<dbReference type="Proteomes" id="UP000008311">
    <property type="component" value="Unassembled WGS sequence"/>
</dbReference>
<dbReference type="SUPFAM" id="SSF48264">
    <property type="entry name" value="Cytochrome P450"/>
    <property type="match status" value="1"/>
</dbReference>
<dbReference type="GO" id="GO:0020037">
    <property type="term" value="F:heme binding"/>
    <property type="evidence" value="ECO:0007669"/>
    <property type="project" value="InterPro"/>
</dbReference>
<evidence type="ECO:0000256" key="10">
    <source>
        <dbReference type="SAM" id="Phobius"/>
    </source>
</evidence>
<dbReference type="PROSITE" id="PS00086">
    <property type="entry name" value="CYTOCHROME_P450"/>
    <property type="match status" value="1"/>
</dbReference>
<keyword evidence="3 8" id="KW-0349">Heme</keyword>
<dbReference type="PANTHER" id="PTHR47955">
    <property type="entry name" value="CYTOCHROME P450 FAMILY 71 PROTEIN"/>
    <property type="match status" value="1"/>
</dbReference>
<reference evidence="12" key="1">
    <citation type="submission" date="2008-10" db="EMBL/GenBank/DDBJ databases">
        <authorList>
            <person name="Chan A."/>
            <person name="Puiu D."/>
            <person name="Melake A."/>
            <person name="Orvis J."/>
            <person name="Zhao Q."/>
            <person name="Wortman J."/>
            <person name="Utterback T."/>
            <person name="Rosovitz M.J."/>
            <person name="Inman J.M."/>
            <person name="Amedeo P."/>
            <person name="Schobel S."/>
            <person name="Galinsky K."/>
            <person name="Fraser C."/>
            <person name="Ravel J."/>
            <person name="Rabinowicz P."/>
        </authorList>
    </citation>
    <scope>NUCLEOTIDE SEQUENCE [LARGE SCALE GENOMIC DNA]</scope>
</reference>
<dbReference type="FunFam" id="1.10.630.10:FF:000043">
    <property type="entry name" value="Cytochrome P450 99A2"/>
    <property type="match status" value="1"/>
</dbReference>
<dbReference type="InterPro" id="IPR036396">
    <property type="entry name" value="Cyt_P450_sf"/>
</dbReference>
<dbReference type="InterPro" id="IPR017972">
    <property type="entry name" value="Cyt_P450_CS"/>
</dbReference>
<dbReference type="GO" id="GO:0016491">
    <property type="term" value="F:oxidoreductase activity"/>
    <property type="evidence" value="ECO:0000318"/>
    <property type="project" value="GO_Central"/>
</dbReference>
<gene>
    <name evidence="12" type="ORF">RCOM_1574180</name>
</gene>
<evidence type="ECO:0000256" key="4">
    <source>
        <dbReference type="ARBA" id="ARBA00022723"/>
    </source>
</evidence>
<dbReference type="GO" id="GO:0005506">
    <property type="term" value="F:iron ion binding"/>
    <property type="evidence" value="ECO:0007669"/>
    <property type="project" value="InterPro"/>
</dbReference>
<dbReference type="InParanoid" id="B9RHW4"/>
<keyword evidence="4 8" id="KW-0479">Metal-binding</keyword>
<dbReference type="GO" id="GO:0004497">
    <property type="term" value="F:monooxygenase activity"/>
    <property type="evidence" value="ECO:0007669"/>
    <property type="project" value="UniProtKB-KW"/>
</dbReference>
<evidence type="ECO:0000256" key="3">
    <source>
        <dbReference type="ARBA" id="ARBA00022617"/>
    </source>
</evidence>
<sequence length="501" mass="56765">MEQQLLSFPALLSFLLLIFVVLRIWKQYTYKGKSTPPPGPWRLPLLGNFHQLVGALPHHRLTELAKIYGPVMGIQLGQISVVIISSVETAKEVLKTQGEQFADRTLVLAAKMVLYNRNDIVFGLYGDHWRQLRKLCTLELLSAKRVQSFKSVREEELSNFVKFLHSKAGMPVNLTHTLFALTNNIMARTSVGKKCKNQEALLSIIDGIIDASGGFTIADVFPSVPFLHNISNMKSRLEKLHQQADDILEDIINEHRATRNRDDLEEAENLLDVLLDLQENGNLEVPLTNDSIKGAILDMFGAGSDTSSKTAEWALSELMRHPEEMKKAQEEVRRIFGEDGRIDEARFQELKFLNLVIKETLRLHPPVALIPRECREKTKVNGYDIYPKTRTLINVWSMGRDPSVWTEAEKFYPERFLDGTIDYRGTNFELIPFGAGKRICPGMTLGIVNLELFLAHLLYHFDWKLVDGVAPDTLDMSEGFGGALKRKMDLNLVPIPFTTLP</sequence>
<keyword evidence="10" id="KW-0812">Transmembrane</keyword>
<dbReference type="GO" id="GO:0016705">
    <property type="term" value="F:oxidoreductase activity, acting on paired donors, with incorporation or reduction of molecular oxygen"/>
    <property type="evidence" value="ECO:0007669"/>
    <property type="project" value="InterPro"/>
</dbReference>
<evidence type="ECO:0000256" key="7">
    <source>
        <dbReference type="ARBA" id="ARBA00023033"/>
    </source>
</evidence>
<dbReference type="eggNOG" id="KOG0156">
    <property type="taxonomic scope" value="Eukaryota"/>
</dbReference>
<accession>B9RHW4</accession>
<dbReference type="OrthoDB" id="848790at2759"/>
<dbReference type="EMBL" id="KF986810">
    <property type="protein sequence ID" value="AIM47545.1"/>
    <property type="molecule type" value="mRNA"/>
</dbReference>
<dbReference type="Pfam" id="PF00067">
    <property type="entry name" value="p450"/>
    <property type="match status" value="1"/>
</dbReference>
<keyword evidence="6 8" id="KW-0408">Iron</keyword>
<dbReference type="InterPro" id="IPR002401">
    <property type="entry name" value="Cyt_P450_E_grp-I"/>
</dbReference>
<keyword evidence="7 9" id="KW-0503">Monooxygenase</keyword>
<dbReference type="STRING" id="3988.B9RHW4"/>
<feature type="binding site" description="axial binding residue" evidence="8">
    <location>
        <position position="440"/>
    </location>
    <ligand>
        <name>heme</name>
        <dbReference type="ChEBI" id="CHEBI:30413"/>
    </ligand>
    <ligandPart>
        <name>Fe</name>
        <dbReference type="ChEBI" id="CHEBI:18248"/>
    </ligandPart>
</feature>
<keyword evidence="5 9" id="KW-0560">Oxidoreductase</keyword>
<dbReference type="KEGG" id="rcu:8259974"/>
<dbReference type="PANTHER" id="PTHR47955:SF8">
    <property type="entry name" value="CYTOCHROME P450 71D11-LIKE"/>
    <property type="match status" value="1"/>
</dbReference>
<evidence type="ECO:0000256" key="1">
    <source>
        <dbReference type="ARBA" id="ARBA00001971"/>
    </source>
</evidence>
<comment type="cofactor">
    <cofactor evidence="1 8">
        <name>heme</name>
        <dbReference type="ChEBI" id="CHEBI:30413"/>
    </cofactor>
</comment>
<dbReference type="PRINTS" id="PR00385">
    <property type="entry name" value="P450"/>
</dbReference>
<proteinExistence type="evidence at transcript level"/>
<reference evidence="11" key="3">
    <citation type="journal article" date="2014" name="Plant Cell">
        <title>Production of bioactive diterpenoids in the euphorbiaceae depends on evolutionarily conserved gene clusters.</title>
        <authorList>
            <person name="King A.J."/>
            <person name="Brown G.D."/>
            <person name="Gilday A.D."/>
            <person name="Larson T.R."/>
            <person name="Graham I.A."/>
        </authorList>
    </citation>
    <scope>NUCLEOTIDE SEQUENCE</scope>
</reference>
<keyword evidence="10" id="KW-0472">Membrane</keyword>
<name>B9RHW4_RICCO</name>
<keyword evidence="13" id="KW-1185">Reference proteome</keyword>
<dbReference type="PRINTS" id="PR00463">
    <property type="entry name" value="EP450I"/>
</dbReference>
<dbReference type="AlphaFoldDB" id="B9RHW4"/>
<protein>
    <submittedName>
        <fullName evidence="11">CYP726A14</fullName>
    </submittedName>
    <submittedName>
        <fullName evidence="12">Cytochrome P450, putative</fullName>
        <ecNumber evidence="12">1.14.13.68</ecNumber>
    </submittedName>
</protein>
<reference evidence="13" key="2">
    <citation type="journal article" date="2010" name="Nat. Biotechnol.">
        <title>Draft genome sequence of the oilseed species Ricinus communis.</title>
        <authorList>
            <person name="Chan A.P."/>
            <person name="Crabtree J."/>
            <person name="Zhao Q."/>
            <person name="Lorenzi H."/>
            <person name="Orvis J."/>
            <person name="Puiu D."/>
            <person name="Melake-Berhan A."/>
            <person name="Jones K.M."/>
            <person name="Redman J."/>
            <person name="Chen G."/>
            <person name="Cahoon E.B."/>
            <person name="Gedil M."/>
            <person name="Stanke M."/>
            <person name="Haas B.J."/>
            <person name="Wortman J.R."/>
            <person name="Fraser-Liggett C.M."/>
            <person name="Ravel J."/>
            <person name="Rabinowicz P.D."/>
        </authorList>
    </citation>
    <scope>NUCLEOTIDE SEQUENCE [LARGE SCALE GENOMIC DNA]</scope>
    <source>
        <strain evidence="13">cv. Hale</strain>
    </source>
</reference>
<evidence type="ECO:0000313" key="13">
    <source>
        <dbReference type="Proteomes" id="UP000008311"/>
    </source>
</evidence>
<evidence type="ECO:0000313" key="11">
    <source>
        <dbReference type="EMBL" id="AIM47545.1"/>
    </source>
</evidence>
<evidence type="ECO:0000313" key="12">
    <source>
        <dbReference type="EMBL" id="EEF48736.1"/>
    </source>
</evidence>
<dbReference type="SMR" id="B9RHW4"/>
<organism evidence="13">
    <name type="scientific">Ricinus communis</name>
    <name type="common">Castor bean</name>
    <dbReference type="NCBI Taxonomy" id="3988"/>
    <lineage>
        <taxon>Eukaryota</taxon>
        <taxon>Viridiplantae</taxon>
        <taxon>Streptophyta</taxon>
        <taxon>Embryophyta</taxon>
        <taxon>Tracheophyta</taxon>
        <taxon>Spermatophyta</taxon>
        <taxon>Magnoliopsida</taxon>
        <taxon>eudicotyledons</taxon>
        <taxon>Gunneridae</taxon>
        <taxon>Pentapetalae</taxon>
        <taxon>rosids</taxon>
        <taxon>fabids</taxon>
        <taxon>Malpighiales</taxon>
        <taxon>Euphorbiaceae</taxon>
        <taxon>Acalyphoideae</taxon>
        <taxon>Acalypheae</taxon>
        <taxon>Ricinus</taxon>
    </lineage>
</organism>
<keyword evidence="10" id="KW-1133">Transmembrane helix</keyword>
<evidence type="ECO:0000256" key="2">
    <source>
        <dbReference type="ARBA" id="ARBA00010617"/>
    </source>
</evidence>
<evidence type="ECO:0000256" key="5">
    <source>
        <dbReference type="ARBA" id="ARBA00023002"/>
    </source>
</evidence>